<evidence type="ECO:0000256" key="4">
    <source>
        <dbReference type="SAM" id="SignalP"/>
    </source>
</evidence>
<feature type="domain" description="Multidrug resistance protein MdtA-like C-terminal permuted SH3" evidence="5">
    <location>
        <begin position="484"/>
        <end position="542"/>
    </location>
</feature>
<dbReference type="Proteomes" id="UP000001591">
    <property type="component" value="Chromosome"/>
</dbReference>
<reference evidence="6 7" key="1">
    <citation type="journal article" date="2010" name="BMC Genomics">
        <title>Metabolic flexibility revealed in the genome of the cyst-forming alpha-1 proteobacterium Rhodospirillum centenum.</title>
        <authorList>
            <person name="Lu Y.K."/>
            <person name="Marden J."/>
            <person name="Han M."/>
            <person name="Swingley W.D."/>
            <person name="Mastrian S.D."/>
            <person name="Chowdhury S.R."/>
            <person name="Hao J."/>
            <person name="Helmy T."/>
            <person name="Kim S."/>
            <person name="Kurdoglu A.A."/>
            <person name="Matthies H.J."/>
            <person name="Rollo D."/>
            <person name="Stothard P."/>
            <person name="Blankenship R.E."/>
            <person name="Bauer C.E."/>
            <person name="Touchman J.W."/>
        </authorList>
    </citation>
    <scope>NUCLEOTIDE SEQUENCE [LARGE SCALE GENOMIC DNA]</scope>
    <source>
        <strain evidence="7">ATCC 51521 / SW</strain>
    </source>
</reference>
<keyword evidence="3" id="KW-0472">Membrane</keyword>
<dbReference type="GO" id="GO:0015679">
    <property type="term" value="P:plasma membrane copper ion transport"/>
    <property type="evidence" value="ECO:0007669"/>
    <property type="project" value="TreeGrafter"/>
</dbReference>
<sequence>MLRSFRRVFRALFLLSLLALPTVVAAHEGHDDAPPPTAGPAPVPTLEATGSDVELVAVLKAGHLILYLDRYATNEPVVGADVSVSIDGGAEVRPEALPDGSYLLEAEDLRGPVHELVVTVATGDVSDLLIGSLAVPAEAADADDDHAPVLPGWPLLLAAFAAGAVAAALLAALAGRRRSAALTAVLLLGAVLLASLPAAAHEGHDHGDEGPVQALPDQPRRQPDGSLFVPKRTQRLLGVRTVPAEIVQARRSHSLVGRVIADPNASGRVQASEVGRVEAPEGGLPYVGQRVEAGQVLAYIVPAIAARERGTLSEQMAAIDKEIVVARQQLDRLSRLKGTVAQKEIDDAKAVLAGLQRQKKALSPVLEVREPLRAPVSGIIAAADAVPGQVIDDRDQTVLFEIVDPARLLVEAIAFDPVSAQDIVAATATGDDGAVLKLGLLGTGPARRGQAVPLLFRVEAGGEGEHPGTPVSVQVASSTPVEGIVLPREAVVRGPAGLPVVWEHVSPQRFEPRTVRYRPLDGASVLIEAGLDPGGRIVTQGATLLTQVR</sequence>
<dbReference type="InterPro" id="IPR058627">
    <property type="entry name" value="MdtA-like_C"/>
</dbReference>
<evidence type="ECO:0000256" key="3">
    <source>
        <dbReference type="SAM" id="Phobius"/>
    </source>
</evidence>
<feature type="chain" id="PRO_5002844452" description="Multidrug resistance protein MdtA-like C-terminal permuted SH3 domain-containing protein" evidence="4">
    <location>
        <begin position="27"/>
        <end position="549"/>
    </location>
</feature>
<dbReference type="InterPro" id="IPR051909">
    <property type="entry name" value="MFP_Cation_Efflux"/>
</dbReference>
<dbReference type="GO" id="GO:0030313">
    <property type="term" value="C:cell envelope"/>
    <property type="evidence" value="ECO:0007669"/>
    <property type="project" value="TreeGrafter"/>
</dbReference>
<protein>
    <recommendedName>
        <fullName evidence="5">Multidrug resistance protein MdtA-like C-terminal permuted SH3 domain-containing protein</fullName>
    </recommendedName>
</protein>
<accession>B6IS08</accession>
<feature type="region of interest" description="Disordered" evidence="2">
    <location>
        <begin position="201"/>
        <end position="227"/>
    </location>
</feature>
<dbReference type="PANTHER" id="PTHR30097:SF4">
    <property type="entry name" value="SLR6042 PROTEIN"/>
    <property type="match status" value="1"/>
</dbReference>
<keyword evidence="3" id="KW-1133">Transmembrane helix</keyword>
<name>B6IS08_RHOCS</name>
<dbReference type="Pfam" id="PF25967">
    <property type="entry name" value="RND-MFP_C"/>
    <property type="match status" value="1"/>
</dbReference>
<gene>
    <name evidence="6" type="ordered locus">RC1_0813</name>
</gene>
<dbReference type="OrthoDB" id="7297681at2"/>
<organism evidence="6 7">
    <name type="scientific">Rhodospirillum centenum (strain ATCC 51521 / SW)</name>
    <dbReference type="NCBI Taxonomy" id="414684"/>
    <lineage>
        <taxon>Bacteria</taxon>
        <taxon>Pseudomonadati</taxon>
        <taxon>Pseudomonadota</taxon>
        <taxon>Alphaproteobacteria</taxon>
        <taxon>Rhodospirillales</taxon>
        <taxon>Rhodospirillaceae</taxon>
        <taxon>Rhodospirillum</taxon>
    </lineage>
</organism>
<feature type="transmembrane region" description="Helical" evidence="3">
    <location>
        <begin position="153"/>
        <end position="173"/>
    </location>
</feature>
<dbReference type="PANTHER" id="PTHR30097">
    <property type="entry name" value="CATION EFFLUX SYSTEM PROTEIN CUSB"/>
    <property type="match status" value="1"/>
</dbReference>
<dbReference type="RefSeq" id="WP_012566034.1">
    <property type="nucleotide sequence ID" value="NC_011420.2"/>
</dbReference>
<dbReference type="Gene3D" id="2.40.420.20">
    <property type="match status" value="1"/>
</dbReference>
<dbReference type="AlphaFoldDB" id="B6IS08"/>
<dbReference type="eggNOG" id="COG0845">
    <property type="taxonomic scope" value="Bacteria"/>
</dbReference>
<feature type="signal peptide" evidence="4">
    <location>
        <begin position="1"/>
        <end position="26"/>
    </location>
</feature>
<dbReference type="HOGENOM" id="CLU_033985_0_0_5"/>
<evidence type="ECO:0000259" key="5">
    <source>
        <dbReference type="Pfam" id="PF25967"/>
    </source>
</evidence>
<dbReference type="Gene3D" id="1.10.287.470">
    <property type="entry name" value="Helix hairpin bin"/>
    <property type="match status" value="1"/>
</dbReference>
<evidence type="ECO:0000256" key="2">
    <source>
        <dbReference type="SAM" id="MobiDB-lite"/>
    </source>
</evidence>
<dbReference type="SUPFAM" id="SSF111369">
    <property type="entry name" value="HlyD-like secretion proteins"/>
    <property type="match status" value="1"/>
</dbReference>
<keyword evidence="3" id="KW-0812">Transmembrane</keyword>
<dbReference type="KEGG" id="rce:RC1_0813"/>
<dbReference type="GO" id="GO:0060003">
    <property type="term" value="P:copper ion export"/>
    <property type="evidence" value="ECO:0007669"/>
    <property type="project" value="TreeGrafter"/>
</dbReference>
<evidence type="ECO:0000313" key="7">
    <source>
        <dbReference type="Proteomes" id="UP000001591"/>
    </source>
</evidence>
<dbReference type="EMBL" id="CP000613">
    <property type="protein sequence ID" value="ACI98244.1"/>
    <property type="molecule type" value="Genomic_DNA"/>
</dbReference>
<keyword evidence="4" id="KW-0732">Signal</keyword>
<keyword evidence="7" id="KW-1185">Reference proteome</keyword>
<keyword evidence="1" id="KW-0813">Transport</keyword>
<dbReference type="Gene3D" id="2.40.30.170">
    <property type="match status" value="1"/>
</dbReference>
<dbReference type="Gene3D" id="2.40.50.100">
    <property type="match status" value="1"/>
</dbReference>
<evidence type="ECO:0000313" key="6">
    <source>
        <dbReference type="EMBL" id="ACI98244.1"/>
    </source>
</evidence>
<feature type="transmembrane region" description="Helical" evidence="3">
    <location>
        <begin position="180"/>
        <end position="200"/>
    </location>
</feature>
<dbReference type="STRING" id="414684.RC1_0813"/>
<evidence type="ECO:0000256" key="1">
    <source>
        <dbReference type="ARBA" id="ARBA00022448"/>
    </source>
</evidence>
<proteinExistence type="predicted"/>